<dbReference type="InterPro" id="IPR011029">
    <property type="entry name" value="DEATH-like_dom_sf"/>
</dbReference>
<feature type="domain" description="NACHT" evidence="5">
    <location>
        <begin position="204"/>
        <end position="330"/>
    </location>
</feature>
<evidence type="ECO:0000313" key="7">
    <source>
        <dbReference type="Proteomes" id="UP000838412"/>
    </source>
</evidence>
<dbReference type="SMART" id="SM00368">
    <property type="entry name" value="LRR_RI"/>
    <property type="match status" value="8"/>
</dbReference>
<dbReference type="PANTHER" id="PTHR46312:SF2">
    <property type="entry name" value="NUCLEOTIDE-BINDING OLIGOMERIZATION DOMAIN-CONTAINING PROTEIN 2-LIKE"/>
    <property type="match status" value="1"/>
</dbReference>
<dbReference type="SMART" id="SM00005">
    <property type="entry name" value="DEATH"/>
    <property type="match status" value="1"/>
</dbReference>
<feature type="domain" description="Death" evidence="4">
    <location>
        <begin position="12"/>
        <end position="95"/>
    </location>
</feature>
<proteinExistence type="predicted"/>
<dbReference type="GO" id="GO:0007165">
    <property type="term" value="P:signal transduction"/>
    <property type="evidence" value="ECO:0007669"/>
    <property type="project" value="InterPro"/>
</dbReference>
<protein>
    <submittedName>
        <fullName evidence="6">NLRP3 protein</fullName>
    </submittedName>
</protein>
<dbReference type="Pfam" id="PF13516">
    <property type="entry name" value="LRR_6"/>
    <property type="match status" value="5"/>
</dbReference>
<dbReference type="CDD" id="cd01670">
    <property type="entry name" value="Death"/>
    <property type="match status" value="1"/>
</dbReference>
<evidence type="ECO:0000256" key="1">
    <source>
        <dbReference type="ARBA" id="ARBA00022741"/>
    </source>
</evidence>
<dbReference type="OrthoDB" id="120976at2759"/>
<dbReference type="PROSITE" id="PS50837">
    <property type="entry name" value="NACHT"/>
    <property type="match status" value="1"/>
</dbReference>
<dbReference type="PROSITE" id="PS50017">
    <property type="entry name" value="DEATH_DOMAIN"/>
    <property type="match status" value="1"/>
</dbReference>
<dbReference type="SUPFAM" id="SSF47986">
    <property type="entry name" value="DEATH domain"/>
    <property type="match status" value="1"/>
</dbReference>
<dbReference type="Gene3D" id="3.40.50.300">
    <property type="entry name" value="P-loop containing nucleotide triphosphate hydrolases"/>
    <property type="match status" value="1"/>
</dbReference>
<keyword evidence="2" id="KW-0067">ATP-binding</keyword>
<dbReference type="EMBL" id="OV696688">
    <property type="protein sequence ID" value="CAH1256274.1"/>
    <property type="molecule type" value="Genomic_DNA"/>
</dbReference>
<name>A0A8J9ZMV1_BRALA</name>
<dbReference type="InterPro" id="IPR007111">
    <property type="entry name" value="NACHT_NTPase"/>
</dbReference>
<dbReference type="SUPFAM" id="SSF52047">
    <property type="entry name" value="RNI-like"/>
    <property type="match status" value="2"/>
</dbReference>
<dbReference type="InterPro" id="IPR001611">
    <property type="entry name" value="Leu-rich_rpt"/>
</dbReference>
<dbReference type="InterPro" id="IPR032675">
    <property type="entry name" value="LRR_dom_sf"/>
</dbReference>
<evidence type="ECO:0000259" key="4">
    <source>
        <dbReference type="PROSITE" id="PS50017"/>
    </source>
</evidence>
<sequence>MADTYQSSHAGVRKSFFLIKEGVSSDWKDLAFHLGFGRADIDNIAGRNRDDKSRCMDLLEEWLKRNGERATIEALVDALSEANLQSTVDRLRKTTISALDTSQSDTQRKRKKEGGGQSEQRLQIKRKILFGVLQEAVKGFYEMKLTKFKPLIWNDNFTLTLGDIFTELQLIGTRQKTIVEQGSALHSLDDLFNQNFRGLSTPPRCILIEGEAGGGKTTFLSKEALDAISQKTELGRRHDIVLLIRLREVREGETIEEIVWDQCVPETTEDVDVQSIRAILKRNESRVLFLLDGYDELRPETKAARQAIPKLLSGKMYPKSTIVITSRPTAGVQQFIQPDCHVRIMGFSPEHMEKYVQQYFNITENPGLAKGLITILTEKQPVVDLIHTPIFLMLVCLLWEEDPNMVSHGTMTGVYSDLLTCLGRKHCKREGVDMPADGLPGDIAASLLQFGKFALEALLRNETLLDIEALTPADLDWELPLKLGVVSLEVSASKLHPRRQLNFSHRTMQEFLAGRYVAHHVLAVMNQNIVELLQLTSIYKALQLSNVLQFTCGCDSRAAQSVLEELISLSSREFVNLQPEHLDKPGWLLPVPVSGRMWACAETYRQFVLLCLDIITERQEPAVLNAVSRALPFLVLFQFNNRKRQAAFKYYLENIQSLELPARMILRPAHINKPFVQYLEELFTSPIPGLRLDLRTGFEPFMSPDQTSRLISVLKNVPALRALDMSSSNLTPSSLQPLVRGFRHISLLEELDLSCNTLGDDGIRVLQFGLSSIPHLAVLRLSSVGMTAVGMLFMAPYMRRLTRLTELDVSGNGIGDIGLEILTTFLLTAMQVLTVRNTGISPAGIRALVPALAKLNGLIKLNVSDNAIGDDGLECLVNILHLLPAMRVLVLREIRISDKGISALVKALPHLVELQVLDVGLNYIGDSGIVSLVQTLGQSHSLKTEQNPPGDKSLPTVPRYNTNLRELHMGHNTGVTGAGLGRVARHIHALPALTKLDMSGFQLSHAYLRDTAAMDLAGALPKLPVLEWLMLGNICMDRAGFQAVVQATEEHTTLVKLKYDRSGLPPGADTGSRYLDLRSARRSQIRTRSIFRQMRIYML</sequence>
<gene>
    <name evidence="6" type="primary">NLRP3</name>
    <name evidence="6" type="ORF">BLAG_LOCUS14712</name>
</gene>
<dbReference type="InterPro" id="IPR027417">
    <property type="entry name" value="P-loop_NTPase"/>
</dbReference>
<evidence type="ECO:0000256" key="3">
    <source>
        <dbReference type="SAM" id="MobiDB-lite"/>
    </source>
</evidence>
<reference evidence="6" key="1">
    <citation type="submission" date="2022-01" db="EMBL/GenBank/DDBJ databases">
        <authorList>
            <person name="Braso-Vives M."/>
        </authorList>
    </citation>
    <scope>NUCLEOTIDE SEQUENCE</scope>
</reference>
<dbReference type="SMART" id="SM00367">
    <property type="entry name" value="LRR_CC"/>
    <property type="match status" value="4"/>
</dbReference>
<dbReference type="SUPFAM" id="SSF52540">
    <property type="entry name" value="P-loop containing nucleoside triphosphate hydrolases"/>
    <property type="match status" value="1"/>
</dbReference>
<dbReference type="InterPro" id="IPR000488">
    <property type="entry name" value="Death_dom"/>
</dbReference>
<dbReference type="Gene3D" id="1.10.533.10">
    <property type="entry name" value="Death Domain, Fas"/>
    <property type="match status" value="1"/>
</dbReference>
<dbReference type="Gene3D" id="3.80.10.10">
    <property type="entry name" value="Ribonuclease Inhibitor"/>
    <property type="match status" value="1"/>
</dbReference>
<dbReference type="InterPro" id="IPR006553">
    <property type="entry name" value="Leu-rich_rpt_Cys-con_subtyp"/>
</dbReference>
<dbReference type="PANTHER" id="PTHR46312">
    <property type="entry name" value="NACHT DOMAIN-CONTAINING PROTEIN"/>
    <property type="match status" value="1"/>
</dbReference>
<accession>A0A8J9ZMV1</accession>
<keyword evidence="7" id="KW-1185">Reference proteome</keyword>
<dbReference type="Pfam" id="PF00531">
    <property type="entry name" value="Death"/>
    <property type="match status" value="1"/>
</dbReference>
<evidence type="ECO:0000313" key="6">
    <source>
        <dbReference type="EMBL" id="CAH1256274.1"/>
    </source>
</evidence>
<dbReference type="AlphaFoldDB" id="A0A8J9ZMV1"/>
<evidence type="ECO:0000256" key="2">
    <source>
        <dbReference type="ARBA" id="ARBA00022840"/>
    </source>
</evidence>
<feature type="region of interest" description="Disordered" evidence="3">
    <location>
        <begin position="99"/>
        <end position="119"/>
    </location>
</feature>
<organism evidence="6 7">
    <name type="scientific">Branchiostoma lanceolatum</name>
    <name type="common">Common lancelet</name>
    <name type="synonym">Amphioxus lanceolatum</name>
    <dbReference type="NCBI Taxonomy" id="7740"/>
    <lineage>
        <taxon>Eukaryota</taxon>
        <taxon>Metazoa</taxon>
        <taxon>Chordata</taxon>
        <taxon>Cephalochordata</taxon>
        <taxon>Leptocardii</taxon>
        <taxon>Amphioxiformes</taxon>
        <taxon>Branchiostomatidae</taxon>
        <taxon>Branchiostoma</taxon>
    </lineage>
</organism>
<dbReference type="Pfam" id="PF05729">
    <property type="entry name" value="NACHT"/>
    <property type="match status" value="1"/>
</dbReference>
<evidence type="ECO:0000259" key="5">
    <source>
        <dbReference type="PROSITE" id="PS50837"/>
    </source>
</evidence>
<dbReference type="GO" id="GO:0005524">
    <property type="term" value="F:ATP binding"/>
    <property type="evidence" value="ECO:0007669"/>
    <property type="project" value="UniProtKB-KW"/>
</dbReference>
<keyword evidence="1" id="KW-0547">Nucleotide-binding</keyword>
<dbReference type="Proteomes" id="UP000838412">
    <property type="component" value="Chromosome 3"/>
</dbReference>